<comment type="caution">
    <text evidence="5">The sequence shown here is derived from an EMBL/GenBank/DDBJ whole genome shotgun (WGS) entry which is preliminary data.</text>
</comment>
<dbReference type="STRING" id="562729.RNAN_0315"/>
<dbReference type="InterPro" id="IPR000182">
    <property type="entry name" value="GNAT_dom"/>
</dbReference>
<keyword evidence="6" id="KW-1185">Reference proteome</keyword>
<dbReference type="Gene3D" id="3.40.630.30">
    <property type="match status" value="1"/>
</dbReference>
<dbReference type="PANTHER" id="PTHR43792:SF8">
    <property type="entry name" value="[RIBOSOMAL PROTEIN US5]-ALANINE N-ACETYLTRANSFERASE"/>
    <property type="match status" value="1"/>
</dbReference>
<evidence type="ECO:0000256" key="2">
    <source>
        <dbReference type="ARBA" id="ARBA00023315"/>
    </source>
</evidence>
<dbReference type="PROSITE" id="PS51186">
    <property type="entry name" value="GNAT"/>
    <property type="match status" value="1"/>
</dbReference>
<dbReference type="EMBL" id="BAFK01000001">
    <property type="protein sequence ID" value="GAB57352.1"/>
    <property type="molecule type" value="Genomic_DNA"/>
</dbReference>
<keyword evidence="2 5" id="KW-0012">Acyltransferase</keyword>
<evidence type="ECO:0000313" key="5">
    <source>
        <dbReference type="EMBL" id="GAB57352.1"/>
    </source>
</evidence>
<name>I1DTH4_9GAMM</name>
<dbReference type="SUPFAM" id="SSF55729">
    <property type="entry name" value="Acyl-CoA N-acyltransferases (Nat)"/>
    <property type="match status" value="1"/>
</dbReference>
<gene>
    <name evidence="5" type="primary">rimJ</name>
    <name evidence="5" type="ORF">RNAN_0315</name>
</gene>
<evidence type="ECO:0000313" key="6">
    <source>
        <dbReference type="Proteomes" id="UP000004374"/>
    </source>
</evidence>
<dbReference type="InterPro" id="IPR051531">
    <property type="entry name" value="N-acetyltransferase"/>
</dbReference>
<dbReference type="Pfam" id="PF13302">
    <property type="entry name" value="Acetyltransf_3"/>
    <property type="match status" value="1"/>
</dbReference>
<protein>
    <submittedName>
        <fullName evidence="5">Ribosomal-protein-alanine N-acetyltransferase</fullName>
        <ecNumber evidence="5">2.3.1.128</ecNumber>
    </submittedName>
</protein>
<dbReference type="PANTHER" id="PTHR43792">
    <property type="entry name" value="GNAT FAMILY, PUTATIVE (AFU_ORTHOLOGUE AFUA_3G00765)-RELATED-RELATED"/>
    <property type="match status" value="1"/>
</dbReference>
<dbReference type="Proteomes" id="UP000004374">
    <property type="component" value="Unassembled WGS sequence"/>
</dbReference>
<dbReference type="InterPro" id="IPR016181">
    <property type="entry name" value="Acyl_CoA_acyltransferase"/>
</dbReference>
<reference evidence="5 6" key="1">
    <citation type="journal article" date="2012" name="J. Bacteriol.">
        <title>Genome Sequence of the Protease-Producing Bacterium Rheinheimera nanhaiensis E407-8T, Isolated from Deep-Sea Sediment of the South China Sea.</title>
        <authorList>
            <person name="Zhang X.-Y."/>
            <person name="Zhang Y.-J."/>
            <person name="Qin Q.-L."/>
            <person name="Xie B.-B."/>
            <person name="Chen X.-L."/>
            <person name="Zhou B.-C."/>
            <person name="Zhang Y.-Z."/>
        </authorList>
    </citation>
    <scope>NUCLEOTIDE SEQUENCE [LARGE SCALE GENOMIC DNA]</scope>
    <source>
        <strain evidence="5 6">E407-8</strain>
    </source>
</reference>
<feature type="domain" description="N-acetyltransferase" evidence="4">
    <location>
        <begin position="1"/>
        <end position="82"/>
    </location>
</feature>
<accession>I1DTH4</accession>
<comment type="similarity">
    <text evidence="3">Belongs to the acetyltransferase family. RimJ subfamily.</text>
</comment>
<organism evidence="5 6">
    <name type="scientific">Rheinheimera nanhaiensis E407-8</name>
    <dbReference type="NCBI Taxonomy" id="562729"/>
    <lineage>
        <taxon>Bacteria</taxon>
        <taxon>Pseudomonadati</taxon>
        <taxon>Pseudomonadota</taxon>
        <taxon>Gammaproteobacteria</taxon>
        <taxon>Chromatiales</taxon>
        <taxon>Chromatiaceae</taxon>
        <taxon>Rheinheimera</taxon>
    </lineage>
</organism>
<dbReference type="AlphaFoldDB" id="I1DTH4"/>
<evidence type="ECO:0000256" key="3">
    <source>
        <dbReference type="ARBA" id="ARBA00038502"/>
    </source>
</evidence>
<sequence length="93" mass="10266">MDQEAKIAEVGFMIKLEAQGKGFAAEALKLVRDFALTELGLNKLVATCSVSNIGSFKVLEKLGFVREACLRKNTLIKGQLVDDYIYHLCKSTL</sequence>
<proteinExistence type="inferred from homology"/>
<dbReference type="GO" id="GO:0016747">
    <property type="term" value="F:acyltransferase activity, transferring groups other than amino-acyl groups"/>
    <property type="evidence" value="ECO:0007669"/>
    <property type="project" value="InterPro"/>
</dbReference>
<keyword evidence="1 5" id="KW-0808">Transferase</keyword>
<evidence type="ECO:0000256" key="1">
    <source>
        <dbReference type="ARBA" id="ARBA00022679"/>
    </source>
</evidence>
<dbReference type="EC" id="2.3.1.128" evidence="5"/>
<evidence type="ECO:0000259" key="4">
    <source>
        <dbReference type="PROSITE" id="PS51186"/>
    </source>
</evidence>